<dbReference type="GO" id="GO:0016747">
    <property type="term" value="F:acyltransferase activity, transferring groups other than amino-acyl groups"/>
    <property type="evidence" value="ECO:0007669"/>
    <property type="project" value="InterPro"/>
</dbReference>
<dbReference type="OrthoDB" id="9785602at2"/>
<gene>
    <name evidence="5" type="ORF">DWZ83_07940</name>
</gene>
<dbReference type="PROSITE" id="PS51186">
    <property type="entry name" value="GNAT"/>
    <property type="match status" value="1"/>
</dbReference>
<dbReference type="EMBL" id="QRPK01000045">
    <property type="protein sequence ID" value="RHM08668.1"/>
    <property type="molecule type" value="Genomic_DNA"/>
</dbReference>
<proteinExistence type="inferred from homology"/>
<dbReference type="InterPro" id="IPR051531">
    <property type="entry name" value="N-acetyltransferase"/>
</dbReference>
<dbReference type="Pfam" id="PF13302">
    <property type="entry name" value="Acetyltransf_3"/>
    <property type="match status" value="1"/>
</dbReference>
<dbReference type="Gene3D" id="3.40.630.30">
    <property type="match status" value="1"/>
</dbReference>
<dbReference type="AlphaFoldDB" id="A0A415P7K1"/>
<comment type="caution">
    <text evidence="5">The sequence shown here is derived from an EMBL/GenBank/DDBJ whole genome shotgun (WGS) entry which is preliminary data.</text>
</comment>
<evidence type="ECO:0000256" key="1">
    <source>
        <dbReference type="ARBA" id="ARBA00022679"/>
    </source>
</evidence>
<evidence type="ECO:0000313" key="6">
    <source>
        <dbReference type="Proteomes" id="UP000284868"/>
    </source>
</evidence>
<keyword evidence="1 5" id="KW-0808">Transferase</keyword>
<evidence type="ECO:0000259" key="4">
    <source>
        <dbReference type="PROSITE" id="PS51186"/>
    </source>
</evidence>
<dbReference type="InterPro" id="IPR016181">
    <property type="entry name" value="Acyl_CoA_acyltransferase"/>
</dbReference>
<dbReference type="InterPro" id="IPR000182">
    <property type="entry name" value="GNAT_dom"/>
</dbReference>
<keyword evidence="6" id="KW-1185">Reference proteome</keyword>
<dbReference type="RefSeq" id="WP_118365745.1">
    <property type="nucleotide sequence ID" value="NZ_JAJBMQ010000027.1"/>
</dbReference>
<dbReference type="SUPFAM" id="SSF55729">
    <property type="entry name" value="Acyl-CoA N-acyltransferases (Nat)"/>
    <property type="match status" value="1"/>
</dbReference>
<accession>A0A415P7K1</accession>
<protein>
    <submittedName>
        <fullName evidence="5">N-acetyltransferase</fullName>
    </submittedName>
</protein>
<reference evidence="5 6" key="1">
    <citation type="submission" date="2018-08" db="EMBL/GenBank/DDBJ databases">
        <title>A genome reference for cultivated species of the human gut microbiota.</title>
        <authorList>
            <person name="Zou Y."/>
            <person name="Xue W."/>
            <person name="Luo G."/>
        </authorList>
    </citation>
    <scope>NUCLEOTIDE SEQUENCE [LARGE SCALE GENOMIC DNA]</scope>
    <source>
        <strain evidence="5 6">AF35-6BH</strain>
    </source>
</reference>
<comment type="similarity">
    <text evidence="3">Belongs to the acetyltransferase family. RimJ subfamily.</text>
</comment>
<dbReference type="PANTHER" id="PTHR43792:SF8">
    <property type="entry name" value="[RIBOSOMAL PROTEIN US5]-ALANINE N-ACETYLTRANSFERASE"/>
    <property type="match status" value="1"/>
</dbReference>
<evidence type="ECO:0000313" key="5">
    <source>
        <dbReference type="EMBL" id="RHM08668.1"/>
    </source>
</evidence>
<feature type="domain" description="N-acetyltransferase" evidence="4">
    <location>
        <begin position="15"/>
        <end position="163"/>
    </location>
</feature>
<sequence length="166" mass="19004">MRVELIKWSMADKQALITICNQIDRSYLSDRLPNPYTEVSADWWLHRVEETEGKCAIFREIVVDGKIIGTISVEQKADVYRKDGEVGYYLLADYSGKGIMSEALRQICELAFQELDILRISGLVYEPNAASRRVLEKNGFVLEGTMKQAVIKDEKIYDLCVYGKIK</sequence>
<evidence type="ECO:0000256" key="2">
    <source>
        <dbReference type="ARBA" id="ARBA00023315"/>
    </source>
</evidence>
<keyword evidence="2" id="KW-0012">Acyltransferase</keyword>
<evidence type="ECO:0000256" key="3">
    <source>
        <dbReference type="ARBA" id="ARBA00038502"/>
    </source>
</evidence>
<organism evidence="5 6">
    <name type="scientific">Amedibacillus dolichus</name>
    <dbReference type="NCBI Taxonomy" id="31971"/>
    <lineage>
        <taxon>Bacteria</taxon>
        <taxon>Bacillati</taxon>
        <taxon>Bacillota</taxon>
        <taxon>Erysipelotrichia</taxon>
        <taxon>Erysipelotrichales</taxon>
        <taxon>Erysipelotrichaceae</taxon>
        <taxon>Amedibacillus</taxon>
    </lineage>
</organism>
<dbReference type="PANTHER" id="PTHR43792">
    <property type="entry name" value="GNAT FAMILY, PUTATIVE (AFU_ORTHOLOGUE AFUA_3G00765)-RELATED-RELATED"/>
    <property type="match status" value="1"/>
</dbReference>
<dbReference type="Proteomes" id="UP000284868">
    <property type="component" value="Unassembled WGS sequence"/>
</dbReference>
<name>A0A415P7K1_9FIRM</name>